<comment type="caution">
    <text evidence="1">The sequence shown here is derived from an EMBL/GenBank/DDBJ whole genome shotgun (WGS) entry which is preliminary data.</text>
</comment>
<evidence type="ECO:0000313" key="1">
    <source>
        <dbReference type="EMBL" id="NPC67385.1"/>
    </source>
</evidence>
<name>A0ABX2AHX5_9PROT</name>
<sequence>MMPHLVPGHAGPPAGCNDAVNMTPFPWSSMVAVLAVLPGMGNSPDKARARSPIAGMALLDGSVFVKFHITFAMVQIKDKPYA</sequence>
<gene>
    <name evidence="1" type="ORF">HNW77_13520</name>
</gene>
<protein>
    <submittedName>
        <fullName evidence="1">Uncharacterized protein</fullName>
    </submittedName>
</protein>
<dbReference type="RefSeq" id="WP_172158280.1">
    <property type="nucleotide sequence ID" value="NZ_JABJWC010000040.1"/>
</dbReference>
<organism evidence="1 2">
    <name type="scientific">Komagataeibacter melomenusus</name>
    <dbReference type="NCBI Taxonomy" id="2766578"/>
    <lineage>
        <taxon>Bacteria</taxon>
        <taxon>Pseudomonadati</taxon>
        <taxon>Pseudomonadota</taxon>
        <taxon>Alphaproteobacteria</taxon>
        <taxon>Acetobacterales</taxon>
        <taxon>Acetobacteraceae</taxon>
        <taxon>Komagataeibacter</taxon>
    </lineage>
</organism>
<dbReference type="Proteomes" id="UP000623090">
    <property type="component" value="Unassembled WGS sequence"/>
</dbReference>
<dbReference type="EMBL" id="JABJWC010000040">
    <property type="protein sequence ID" value="NPC67385.1"/>
    <property type="molecule type" value="Genomic_DNA"/>
</dbReference>
<reference evidence="1 2" key="1">
    <citation type="journal article" date="2020" name="Microorganisms">
        <title>Description of Komagataeibacter melaceti sp. nov. and Komagataeibacter melomenusus sp. nov. Isolated from Apple Cider Vinegar.</title>
        <authorList>
            <person name="Maric L."/>
            <person name="Cleenwerck I."/>
            <person name="Accetto T."/>
            <person name="Vandamme P."/>
            <person name="Trcek J."/>
        </authorList>
    </citation>
    <scope>NUCLEOTIDE SEQUENCE [LARGE SCALE GENOMIC DNA]</scope>
    <source>
        <strain evidence="1 2">AV436</strain>
    </source>
</reference>
<proteinExistence type="predicted"/>
<keyword evidence="2" id="KW-1185">Reference proteome</keyword>
<evidence type="ECO:0000313" key="2">
    <source>
        <dbReference type="Proteomes" id="UP000623090"/>
    </source>
</evidence>
<accession>A0ABX2AHX5</accession>